<dbReference type="VEuPathDB" id="FungiDB:MMYC01_201883"/>
<dbReference type="EMBL" id="LCTW02000049">
    <property type="protein sequence ID" value="KXX80821.1"/>
    <property type="molecule type" value="Genomic_DNA"/>
</dbReference>
<organism evidence="1 2">
    <name type="scientific">Madurella mycetomatis</name>
    <dbReference type="NCBI Taxonomy" id="100816"/>
    <lineage>
        <taxon>Eukaryota</taxon>
        <taxon>Fungi</taxon>
        <taxon>Dikarya</taxon>
        <taxon>Ascomycota</taxon>
        <taxon>Pezizomycotina</taxon>
        <taxon>Sordariomycetes</taxon>
        <taxon>Sordariomycetidae</taxon>
        <taxon>Sordariales</taxon>
        <taxon>Sordariales incertae sedis</taxon>
        <taxon>Madurella</taxon>
    </lineage>
</organism>
<dbReference type="AlphaFoldDB" id="A0A175WBG6"/>
<evidence type="ECO:0000313" key="1">
    <source>
        <dbReference type="EMBL" id="KXX80821.1"/>
    </source>
</evidence>
<keyword evidence="2" id="KW-1185">Reference proteome</keyword>
<comment type="caution">
    <text evidence="1">The sequence shown here is derived from an EMBL/GenBank/DDBJ whole genome shotgun (WGS) entry which is preliminary data.</text>
</comment>
<accession>A0A175WBG6</accession>
<gene>
    <name evidence="1" type="ORF">MMYC01_201883</name>
</gene>
<sequence>MWMAKAGFTNIGEKKFAVPMNTWAKGKEQKAHGAMQMANSLEGVDGLTMAVFTMLRNCSST</sequence>
<evidence type="ECO:0000313" key="2">
    <source>
        <dbReference type="Proteomes" id="UP000078237"/>
    </source>
</evidence>
<name>A0A175WBG6_9PEZI</name>
<protein>
    <submittedName>
        <fullName evidence="1">Uncharacterized protein</fullName>
    </submittedName>
</protein>
<proteinExistence type="predicted"/>
<reference evidence="1 2" key="1">
    <citation type="journal article" date="2016" name="Genome Announc.">
        <title>Genome Sequence of Madurella mycetomatis mm55, Isolated from a Human Mycetoma Case in Sudan.</title>
        <authorList>
            <person name="Smit S."/>
            <person name="Derks M.F."/>
            <person name="Bervoets S."/>
            <person name="Fahal A."/>
            <person name="van Leeuwen W."/>
            <person name="van Belkum A."/>
            <person name="van de Sande W.W."/>
        </authorList>
    </citation>
    <scope>NUCLEOTIDE SEQUENCE [LARGE SCALE GENOMIC DNA]</scope>
    <source>
        <strain evidence="2">mm55</strain>
    </source>
</reference>
<dbReference type="STRING" id="100816.A0A175WBG6"/>
<dbReference type="Proteomes" id="UP000078237">
    <property type="component" value="Unassembled WGS sequence"/>
</dbReference>
<dbReference type="OrthoDB" id="2013972at2759"/>